<dbReference type="AlphaFoldDB" id="A0A7Y0ERL5"/>
<protein>
    <submittedName>
        <fullName evidence="2">Sortase</fullName>
    </submittedName>
</protein>
<feature type="transmembrane region" description="Helical" evidence="1">
    <location>
        <begin position="14"/>
        <end position="36"/>
    </location>
</feature>
<evidence type="ECO:0000313" key="2">
    <source>
        <dbReference type="EMBL" id="NMM95150.1"/>
    </source>
</evidence>
<dbReference type="Proteomes" id="UP000532194">
    <property type="component" value="Unassembled WGS sequence"/>
</dbReference>
<keyword evidence="1" id="KW-0472">Membrane</keyword>
<comment type="caution">
    <text evidence="2">The sequence shown here is derived from an EMBL/GenBank/DDBJ whole genome shotgun (WGS) entry which is preliminary data.</text>
</comment>
<dbReference type="InterPro" id="IPR023365">
    <property type="entry name" value="Sortase_dom-sf"/>
</dbReference>
<organism evidence="2 3">
    <name type="scientific">Bifidobacterium oedipodis</name>
    <dbReference type="NCBI Taxonomy" id="2675322"/>
    <lineage>
        <taxon>Bacteria</taxon>
        <taxon>Bacillati</taxon>
        <taxon>Actinomycetota</taxon>
        <taxon>Actinomycetes</taxon>
        <taxon>Bifidobacteriales</taxon>
        <taxon>Bifidobacteriaceae</taxon>
        <taxon>Bifidobacterium</taxon>
    </lineage>
</organism>
<keyword evidence="1" id="KW-1133">Transmembrane helix</keyword>
<keyword evidence="1" id="KW-0812">Transmembrane</keyword>
<sequence length="150" mass="16963">MSVDAARHGRRVDWGLRLLVVFFAVLLLAGVGLLAYPSVSDWWNRLHQSYAVASYIERADDMGARERERLLDEAHAYNDRLLESAEENQSARWNDLLRSNGDEKALEEYESVLDITGTGIMGYVTVPKLKVRLPIYHGCLCSNNAGRCLH</sequence>
<dbReference type="Gene3D" id="2.40.260.10">
    <property type="entry name" value="Sortase"/>
    <property type="match status" value="1"/>
</dbReference>
<dbReference type="EMBL" id="JAAIII010000009">
    <property type="protein sequence ID" value="NMM95150.1"/>
    <property type="molecule type" value="Genomic_DNA"/>
</dbReference>
<keyword evidence="3" id="KW-1185">Reference proteome</keyword>
<evidence type="ECO:0000256" key="1">
    <source>
        <dbReference type="SAM" id="Phobius"/>
    </source>
</evidence>
<evidence type="ECO:0000313" key="3">
    <source>
        <dbReference type="Proteomes" id="UP000532194"/>
    </source>
</evidence>
<reference evidence="2 3" key="1">
    <citation type="submission" date="2020-02" db="EMBL/GenBank/DDBJ databases">
        <title>Characterization of phylogenetic diversity of novel bifidobacterial species isolated in Czech ZOOs.</title>
        <authorList>
            <person name="Lugli G.A."/>
            <person name="Vera N.B."/>
            <person name="Ventura M."/>
        </authorList>
    </citation>
    <scope>NUCLEOTIDE SEQUENCE [LARGE SCALE GENOMIC DNA]</scope>
    <source>
        <strain evidence="2 3">DSM 109957</strain>
    </source>
</reference>
<proteinExistence type="predicted"/>
<accession>A0A7Y0ERL5</accession>
<gene>
    <name evidence="2" type="ORF">G1C95_2338</name>
</gene>
<name>A0A7Y0ERL5_9BIFI</name>